<evidence type="ECO:0000313" key="2">
    <source>
        <dbReference type="EMBL" id="MBO0906128.1"/>
    </source>
</evidence>
<dbReference type="Proteomes" id="UP000664288">
    <property type="component" value="Unassembled WGS sequence"/>
</dbReference>
<dbReference type="Pfam" id="PF03992">
    <property type="entry name" value="ABM"/>
    <property type="match status" value="1"/>
</dbReference>
<dbReference type="GO" id="GO:0004497">
    <property type="term" value="F:monooxygenase activity"/>
    <property type="evidence" value="ECO:0007669"/>
    <property type="project" value="UniProtKB-KW"/>
</dbReference>
<protein>
    <submittedName>
        <fullName evidence="2">Antibiotic biosynthesis monooxygenase</fullName>
    </submittedName>
</protein>
<dbReference type="PROSITE" id="PS51725">
    <property type="entry name" value="ABM"/>
    <property type="match status" value="1"/>
</dbReference>
<keyword evidence="3" id="KW-1185">Reference proteome</keyword>
<organism evidence="2 3">
    <name type="scientific">Jiella sonneratiae</name>
    <dbReference type="NCBI Taxonomy" id="2816856"/>
    <lineage>
        <taxon>Bacteria</taxon>
        <taxon>Pseudomonadati</taxon>
        <taxon>Pseudomonadota</taxon>
        <taxon>Alphaproteobacteria</taxon>
        <taxon>Hyphomicrobiales</taxon>
        <taxon>Aurantimonadaceae</taxon>
        <taxon>Jiella</taxon>
    </lineage>
</organism>
<gene>
    <name evidence="2" type="ORF">J1C47_20965</name>
</gene>
<keyword evidence="2" id="KW-0560">Oxidoreductase</keyword>
<keyword evidence="2" id="KW-0503">Monooxygenase</keyword>
<proteinExistence type="predicted"/>
<reference evidence="2 3" key="1">
    <citation type="submission" date="2021-03" db="EMBL/GenBank/DDBJ databases">
        <title>Whole genome sequence of Jiella sp. MQZ13P-4.</title>
        <authorList>
            <person name="Tuo L."/>
        </authorList>
    </citation>
    <scope>NUCLEOTIDE SEQUENCE [LARGE SCALE GENOMIC DNA]</scope>
    <source>
        <strain evidence="2 3">MQZ13P-4</strain>
    </source>
</reference>
<dbReference type="EMBL" id="JAFMPY010000032">
    <property type="protein sequence ID" value="MBO0906128.1"/>
    <property type="molecule type" value="Genomic_DNA"/>
</dbReference>
<name>A0ABS3JAY9_9HYPH</name>
<dbReference type="InterPro" id="IPR011008">
    <property type="entry name" value="Dimeric_a/b-barrel"/>
</dbReference>
<dbReference type="RefSeq" id="WP_207352760.1">
    <property type="nucleotide sequence ID" value="NZ_JAFMPY010000032.1"/>
</dbReference>
<dbReference type="SUPFAM" id="SSF54909">
    <property type="entry name" value="Dimeric alpha+beta barrel"/>
    <property type="match status" value="1"/>
</dbReference>
<sequence>MIIVSGTLRLSPGDLASVRVAAAAVVTATRAEAGCITYSFAEDLLEAGLVRIYEEWESREALAAHGRSGHVAAWHRALATVSVLGRNLQVIEAGKAEPLG</sequence>
<feature type="domain" description="ABM" evidence="1">
    <location>
        <begin position="2"/>
        <end position="91"/>
    </location>
</feature>
<dbReference type="Gene3D" id="3.30.70.100">
    <property type="match status" value="1"/>
</dbReference>
<accession>A0ABS3JAY9</accession>
<evidence type="ECO:0000259" key="1">
    <source>
        <dbReference type="PROSITE" id="PS51725"/>
    </source>
</evidence>
<dbReference type="InterPro" id="IPR007138">
    <property type="entry name" value="ABM_dom"/>
</dbReference>
<comment type="caution">
    <text evidence="2">The sequence shown here is derived from an EMBL/GenBank/DDBJ whole genome shotgun (WGS) entry which is preliminary data.</text>
</comment>
<evidence type="ECO:0000313" key="3">
    <source>
        <dbReference type="Proteomes" id="UP000664288"/>
    </source>
</evidence>